<evidence type="ECO:0000313" key="1">
    <source>
        <dbReference type="EMBL" id="CAG5046460.1"/>
    </source>
</evidence>
<comment type="caution">
    <text evidence="1">The sequence shown here is derived from an EMBL/GenBank/DDBJ whole genome shotgun (WGS) entry which is preliminary data.</text>
</comment>
<dbReference type="AlphaFoldDB" id="A0A8S3Y3W6"/>
<accession>A0A8S3Y3W6</accession>
<name>A0A8S3Y3W6_PARAO</name>
<sequence>MHPNPVRKNSNFSYFRPKIRLQYVAIHLHFPTRRIPPVPGTDCWASENPADTKPDGGDDGCEGLLGVRAAPHAQLAVRISCSNLCSVGGQLSRPVPAPDTP</sequence>
<proteinExistence type="predicted"/>
<gene>
    <name evidence="1" type="ORF">PAPOLLO_LOCUS23595</name>
</gene>
<protein>
    <submittedName>
        <fullName evidence="1">(apollo) hypothetical protein</fullName>
    </submittedName>
</protein>
<reference evidence="1" key="1">
    <citation type="submission" date="2021-04" db="EMBL/GenBank/DDBJ databases">
        <authorList>
            <person name="Tunstrom K."/>
        </authorList>
    </citation>
    <scope>NUCLEOTIDE SEQUENCE</scope>
</reference>
<evidence type="ECO:0000313" key="2">
    <source>
        <dbReference type="Proteomes" id="UP000691718"/>
    </source>
</evidence>
<dbReference type="Proteomes" id="UP000691718">
    <property type="component" value="Unassembled WGS sequence"/>
</dbReference>
<keyword evidence="2" id="KW-1185">Reference proteome</keyword>
<dbReference type="EMBL" id="CAJQZP010001441">
    <property type="protein sequence ID" value="CAG5046460.1"/>
    <property type="molecule type" value="Genomic_DNA"/>
</dbReference>
<organism evidence="1 2">
    <name type="scientific">Parnassius apollo</name>
    <name type="common">Apollo butterfly</name>
    <name type="synonym">Papilio apollo</name>
    <dbReference type="NCBI Taxonomy" id="110799"/>
    <lineage>
        <taxon>Eukaryota</taxon>
        <taxon>Metazoa</taxon>
        <taxon>Ecdysozoa</taxon>
        <taxon>Arthropoda</taxon>
        <taxon>Hexapoda</taxon>
        <taxon>Insecta</taxon>
        <taxon>Pterygota</taxon>
        <taxon>Neoptera</taxon>
        <taxon>Endopterygota</taxon>
        <taxon>Lepidoptera</taxon>
        <taxon>Glossata</taxon>
        <taxon>Ditrysia</taxon>
        <taxon>Papilionoidea</taxon>
        <taxon>Papilionidae</taxon>
        <taxon>Parnassiinae</taxon>
        <taxon>Parnassini</taxon>
        <taxon>Parnassius</taxon>
        <taxon>Parnassius</taxon>
    </lineage>
</organism>